<organism evidence="2 3">
    <name type="scientific">Paenibacillus pini JCM 16418</name>
    <dbReference type="NCBI Taxonomy" id="1236976"/>
    <lineage>
        <taxon>Bacteria</taxon>
        <taxon>Bacillati</taxon>
        <taxon>Bacillota</taxon>
        <taxon>Bacilli</taxon>
        <taxon>Bacillales</taxon>
        <taxon>Paenibacillaceae</taxon>
        <taxon>Paenibacillus</taxon>
    </lineage>
</organism>
<dbReference type="OrthoDB" id="2066200at2"/>
<comment type="caution">
    <text evidence="2">The sequence shown here is derived from an EMBL/GenBank/DDBJ whole genome shotgun (WGS) entry which is preliminary data.</text>
</comment>
<evidence type="ECO:0000259" key="1">
    <source>
        <dbReference type="Pfam" id="PF13240"/>
    </source>
</evidence>
<sequence>MMDQIHRLQDEIEYNLNQINHATDEKQCTCGQVVPVGARFCPVCGKPFIEIERREEL</sequence>
<keyword evidence="3" id="KW-1185">Reference proteome</keyword>
<dbReference type="Pfam" id="PF13240">
    <property type="entry name" value="Zn_Ribbon_1"/>
    <property type="match status" value="1"/>
</dbReference>
<dbReference type="InterPro" id="IPR026870">
    <property type="entry name" value="Zinc_ribbon_dom"/>
</dbReference>
<evidence type="ECO:0000313" key="2">
    <source>
        <dbReference type="EMBL" id="GAF09587.1"/>
    </source>
</evidence>
<protein>
    <recommendedName>
        <fullName evidence="1">Zinc-ribbon domain-containing protein</fullName>
    </recommendedName>
</protein>
<proteinExistence type="predicted"/>
<reference evidence="2 3" key="1">
    <citation type="journal article" date="2014" name="Genome Announc.">
        <title>Draft Genome Sequence of Paenibacillus pini JCM 16418T, Isolated from the Rhizosphere of Pine Tree.</title>
        <authorList>
            <person name="Yuki M."/>
            <person name="Oshima K."/>
            <person name="Suda W."/>
            <person name="Oshida Y."/>
            <person name="Kitamura K."/>
            <person name="Iida Y."/>
            <person name="Hattori M."/>
            <person name="Ohkuma M."/>
        </authorList>
    </citation>
    <scope>NUCLEOTIDE SEQUENCE [LARGE SCALE GENOMIC DNA]</scope>
    <source>
        <strain evidence="2 3">JCM 16418</strain>
    </source>
</reference>
<gene>
    <name evidence="2" type="ORF">JCM16418_3733</name>
</gene>
<dbReference type="EMBL" id="BAVZ01000013">
    <property type="protein sequence ID" value="GAF09587.1"/>
    <property type="molecule type" value="Genomic_DNA"/>
</dbReference>
<dbReference type="STRING" id="1236976.JCM16418_3733"/>
<dbReference type="RefSeq" id="WP_156327229.1">
    <property type="nucleotide sequence ID" value="NZ_BAVZ01000013.1"/>
</dbReference>
<dbReference type="Proteomes" id="UP000019364">
    <property type="component" value="Unassembled WGS sequence"/>
</dbReference>
<accession>W7YMC8</accession>
<dbReference type="AlphaFoldDB" id="W7YMC8"/>
<evidence type="ECO:0000313" key="3">
    <source>
        <dbReference type="Proteomes" id="UP000019364"/>
    </source>
</evidence>
<name>W7YMC8_9BACL</name>
<feature type="domain" description="Zinc-ribbon" evidence="1">
    <location>
        <begin position="30"/>
        <end position="47"/>
    </location>
</feature>